<evidence type="ECO:0000256" key="3">
    <source>
        <dbReference type="SAM" id="Phobius"/>
    </source>
</evidence>
<dbReference type="Pfam" id="PF00672">
    <property type="entry name" value="HAMP"/>
    <property type="match status" value="2"/>
</dbReference>
<sequence length="766" mass="81487">MAVSSAKRRHKVRRRADMSLLGGIRPPIAVLSALLLALAGLTALGFGKPDNEPLPTAVRTSQQHFAEDGAIALRASLDESITDLNRTAALFNAGDPVSADTVLDKLGNVYQKWRGSAIVEITSGKLLAARGENVPLLAVDREKLSEKDGLAPRMVRLKNGETRLLTFALLSWEGKPQQLLITSNSLKVPGISLGKFRVIAVVDSGGTILSSDGLRAAEDIPSKTVEDEVKETKKQLRTFAKLAAEKSAANPVTTKEPGSGGFFGVSGTMTGSRISQERPVVGYATLAAPEAGGSTDATGLGLSVVTLVTVPENTSRVTDPLFGLVAAAALLVIGALAVALLLGTVQRPLIRLFLESRRLSRGDLTRPVTVPRFGEARRIGDALERLRLQLLGGTPAETSDGNDDAKRRRGRRVGTRALLAGGGILLLIWSAPMMLLLNRAGDTIVVPQQLVNDQRDRTDTLTDRVRRALNEGHADLLSVATLIGDQTAPADMATVLERTMTEHPRYRSLYVLSPDGTVLAKAGDSPQHPGGKRTGNAPIAVLSTDSKEPQVAGYAELPGRDGALVVGEFRVDFLNSLLKRPGLGQIRIVDAERRIVGANTGYRAFQKLPSSRLDSLVSATGQKVGLSPRPSGVLFRDGDGIQIAAAAPFAGGGAAKSLGWTVVSWQPASALAIPEYSAQNRTVLAGLLGVTAAAACLGWLHIVVVRPLRELARQAETLADGDRRTVLYPRHHDEVGAITRSLELLRQQLQEQRRREGAPSALAERI</sequence>
<name>A0A2T7TDP4_9ACTN</name>
<dbReference type="GO" id="GO:0016301">
    <property type="term" value="F:kinase activity"/>
    <property type="evidence" value="ECO:0007669"/>
    <property type="project" value="UniProtKB-KW"/>
</dbReference>
<gene>
    <name evidence="5" type="ORF">Y717_20605</name>
</gene>
<keyword evidence="1 3" id="KW-0812">Transmembrane</keyword>
<evidence type="ECO:0000259" key="4">
    <source>
        <dbReference type="PROSITE" id="PS50885"/>
    </source>
</evidence>
<dbReference type="EMBL" id="AZSP01000036">
    <property type="protein sequence ID" value="PVE13246.1"/>
    <property type="molecule type" value="Genomic_DNA"/>
</dbReference>
<dbReference type="RefSeq" id="WP_030351232.1">
    <property type="nucleotide sequence ID" value="NZ_AZSP01000036.1"/>
</dbReference>
<dbReference type="CDD" id="cd06225">
    <property type="entry name" value="HAMP"/>
    <property type="match status" value="1"/>
</dbReference>
<protein>
    <submittedName>
        <fullName evidence="5">Histidine kinase</fullName>
    </submittedName>
</protein>
<feature type="transmembrane region" description="Helical" evidence="3">
    <location>
        <begin position="417"/>
        <end position="437"/>
    </location>
</feature>
<evidence type="ECO:0000313" key="6">
    <source>
        <dbReference type="Proteomes" id="UP000245992"/>
    </source>
</evidence>
<accession>A0A2T7TDP4</accession>
<dbReference type="SMART" id="SM00304">
    <property type="entry name" value="HAMP"/>
    <property type="match status" value="2"/>
</dbReference>
<dbReference type="InterPro" id="IPR003660">
    <property type="entry name" value="HAMP_dom"/>
</dbReference>
<evidence type="ECO:0000313" key="5">
    <source>
        <dbReference type="EMBL" id="PVE13246.1"/>
    </source>
</evidence>
<evidence type="ECO:0000256" key="1">
    <source>
        <dbReference type="ARBA" id="ARBA00022692"/>
    </source>
</evidence>
<keyword evidence="6" id="KW-1185">Reference proteome</keyword>
<dbReference type="Gene3D" id="6.10.340.10">
    <property type="match status" value="1"/>
</dbReference>
<keyword evidence="2 3" id="KW-1133">Transmembrane helix</keyword>
<feature type="transmembrane region" description="Helical" evidence="3">
    <location>
        <begin position="321"/>
        <end position="342"/>
    </location>
</feature>
<dbReference type="GO" id="GO:0007165">
    <property type="term" value="P:signal transduction"/>
    <property type="evidence" value="ECO:0007669"/>
    <property type="project" value="InterPro"/>
</dbReference>
<proteinExistence type="predicted"/>
<dbReference type="PANTHER" id="PTHR32089">
    <property type="entry name" value="METHYL-ACCEPTING CHEMOTAXIS PROTEIN MCPB"/>
    <property type="match status" value="1"/>
</dbReference>
<evidence type="ECO:0000256" key="2">
    <source>
        <dbReference type="ARBA" id="ARBA00022989"/>
    </source>
</evidence>
<dbReference type="GO" id="GO:0016020">
    <property type="term" value="C:membrane"/>
    <property type="evidence" value="ECO:0007669"/>
    <property type="project" value="InterPro"/>
</dbReference>
<dbReference type="PANTHER" id="PTHR32089:SF112">
    <property type="entry name" value="LYSOZYME-LIKE PROTEIN-RELATED"/>
    <property type="match status" value="1"/>
</dbReference>
<keyword evidence="3" id="KW-0472">Membrane</keyword>
<keyword evidence="5" id="KW-0418">Kinase</keyword>
<organism evidence="5 6">
    <name type="scientific">Streptomyces scopuliridis RB72</name>
    <dbReference type="NCBI Taxonomy" id="1440053"/>
    <lineage>
        <taxon>Bacteria</taxon>
        <taxon>Bacillati</taxon>
        <taxon>Actinomycetota</taxon>
        <taxon>Actinomycetes</taxon>
        <taxon>Kitasatosporales</taxon>
        <taxon>Streptomycetaceae</taxon>
        <taxon>Streptomyces</taxon>
    </lineage>
</organism>
<comment type="caution">
    <text evidence="5">The sequence shown here is derived from an EMBL/GenBank/DDBJ whole genome shotgun (WGS) entry which is preliminary data.</text>
</comment>
<feature type="domain" description="HAMP" evidence="4">
    <location>
        <begin position="702"/>
        <end position="754"/>
    </location>
</feature>
<dbReference type="STRING" id="1440053.GCA_000718095_02093"/>
<feature type="transmembrane region" description="Helical" evidence="3">
    <location>
        <begin position="683"/>
        <end position="704"/>
    </location>
</feature>
<reference evidence="5 6" key="1">
    <citation type="submission" date="2013-12" db="EMBL/GenBank/DDBJ databases">
        <title>Annotated genome of Streptomyces scopuliridis.</title>
        <authorList>
            <person name="Olson J.B."/>
        </authorList>
    </citation>
    <scope>NUCLEOTIDE SEQUENCE [LARGE SCALE GENOMIC DNA]</scope>
    <source>
        <strain evidence="5 6">RB72</strain>
    </source>
</reference>
<dbReference type="AlphaFoldDB" id="A0A2T7TDP4"/>
<dbReference type="SUPFAM" id="SSF158472">
    <property type="entry name" value="HAMP domain-like"/>
    <property type="match status" value="1"/>
</dbReference>
<dbReference type="Proteomes" id="UP000245992">
    <property type="component" value="Unassembled WGS sequence"/>
</dbReference>
<keyword evidence="5" id="KW-0808">Transferase</keyword>
<dbReference type="PROSITE" id="PS50885">
    <property type="entry name" value="HAMP"/>
    <property type="match status" value="1"/>
</dbReference>